<reference evidence="8" key="1">
    <citation type="journal article" date="2016" name="Nat. Genet.">
        <title>A high-quality carrot genome assembly provides new insights into carotenoid accumulation and asterid genome evolution.</title>
        <authorList>
            <person name="Iorizzo M."/>
            <person name="Ellison S."/>
            <person name="Senalik D."/>
            <person name="Zeng P."/>
            <person name="Satapoomin P."/>
            <person name="Huang J."/>
            <person name="Bowman M."/>
            <person name="Iovene M."/>
            <person name="Sanseverino W."/>
            <person name="Cavagnaro P."/>
            <person name="Yildiz M."/>
            <person name="Macko-Podgorni A."/>
            <person name="Moranska E."/>
            <person name="Grzebelus E."/>
            <person name="Grzebelus D."/>
            <person name="Ashrafi H."/>
            <person name="Zheng Z."/>
            <person name="Cheng S."/>
            <person name="Spooner D."/>
            <person name="Van Deynze A."/>
            <person name="Simon P."/>
        </authorList>
    </citation>
    <scope>NUCLEOTIDE SEQUENCE</scope>
    <source>
        <tissue evidence="8">Leaf</tissue>
    </source>
</reference>
<evidence type="ECO:0000256" key="7">
    <source>
        <dbReference type="ARBA" id="ARBA00023242"/>
    </source>
</evidence>
<evidence type="ECO:0000313" key="8">
    <source>
        <dbReference type="EMBL" id="WOG99506.1"/>
    </source>
</evidence>
<dbReference type="GO" id="GO:0003700">
    <property type="term" value="F:DNA-binding transcription factor activity"/>
    <property type="evidence" value="ECO:0007669"/>
    <property type="project" value="TreeGrafter"/>
</dbReference>
<dbReference type="InterPro" id="IPR012416">
    <property type="entry name" value="CBP60"/>
</dbReference>
<keyword evidence="7" id="KW-0539">Nucleus</keyword>
<dbReference type="EMBL" id="CP093347">
    <property type="protein sequence ID" value="WOG99506.1"/>
    <property type="molecule type" value="Genomic_DNA"/>
</dbReference>
<accession>A0A164XJG1</accession>
<keyword evidence="9" id="KW-1185">Reference proteome</keyword>
<dbReference type="Proteomes" id="UP000077755">
    <property type="component" value="Chromosome 5"/>
</dbReference>
<proteinExistence type="inferred from homology"/>
<dbReference type="PANTHER" id="PTHR31713">
    <property type="entry name" value="OS02G0177800 PROTEIN"/>
    <property type="match status" value="1"/>
</dbReference>
<dbReference type="Pfam" id="PF20452">
    <property type="entry name" value="Calmod_bind_C"/>
    <property type="match status" value="1"/>
</dbReference>
<dbReference type="OrthoDB" id="1289059at2759"/>
<evidence type="ECO:0000256" key="4">
    <source>
        <dbReference type="ARBA" id="ARBA00023125"/>
    </source>
</evidence>
<keyword evidence="4" id="KW-0238">DNA-binding</keyword>
<dbReference type="GO" id="GO:0043565">
    <property type="term" value="F:sequence-specific DNA binding"/>
    <property type="evidence" value="ECO:0007669"/>
    <property type="project" value="TreeGrafter"/>
</dbReference>
<evidence type="ECO:0000256" key="1">
    <source>
        <dbReference type="ARBA" id="ARBA00004123"/>
    </source>
</evidence>
<organism evidence="8 9">
    <name type="scientific">Daucus carota subsp. sativus</name>
    <name type="common">Carrot</name>
    <dbReference type="NCBI Taxonomy" id="79200"/>
    <lineage>
        <taxon>Eukaryota</taxon>
        <taxon>Viridiplantae</taxon>
        <taxon>Streptophyta</taxon>
        <taxon>Embryophyta</taxon>
        <taxon>Tracheophyta</taxon>
        <taxon>Spermatophyta</taxon>
        <taxon>Magnoliopsida</taxon>
        <taxon>eudicotyledons</taxon>
        <taxon>Gunneridae</taxon>
        <taxon>Pentapetalae</taxon>
        <taxon>asterids</taxon>
        <taxon>campanulids</taxon>
        <taxon>Apiales</taxon>
        <taxon>Apiaceae</taxon>
        <taxon>Apioideae</taxon>
        <taxon>Scandiceae</taxon>
        <taxon>Daucinae</taxon>
        <taxon>Daucus</taxon>
        <taxon>Daucus sect. Daucus</taxon>
    </lineage>
</organism>
<evidence type="ECO:0000256" key="5">
    <source>
        <dbReference type="ARBA" id="ARBA00023159"/>
    </source>
</evidence>
<dbReference type="GO" id="GO:0005634">
    <property type="term" value="C:nucleus"/>
    <property type="evidence" value="ECO:0007669"/>
    <property type="project" value="UniProtKB-SubCell"/>
</dbReference>
<dbReference type="AlphaFoldDB" id="A0A164XJG1"/>
<keyword evidence="6" id="KW-0804">Transcription</keyword>
<evidence type="ECO:0000256" key="2">
    <source>
        <dbReference type="ARBA" id="ARBA00007214"/>
    </source>
</evidence>
<dbReference type="Gramene" id="KZM93257">
    <property type="protein sequence ID" value="KZM93257"/>
    <property type="gene ID" value="DCAR_016502"/>
</dbReference>
<protein>
    <submittedName>
        <fullName evidence="8">Uncharacterized protein</fullName>
    </submittedName>
</protein>
<gene>
    <name evidence="8" type="ORF">DCAR_0518859</name>
</gene>
<evidence type="ECO:0000313" key="9">
    <source>
        <dbReference type="Proteomes" id="UP000077755"/>
    </source>
</evidence>
<dbReference type="PANTHER" id="PTHR31713:SF14">
    <property type="entry name" value="CALMODULIN-BINDING PROTEIN 60 A"/>
    <property type="match status" value="1"/>
</dbReference>
<dbReference type="Pfam" id="PF20451">
    <property type="entry name" value="Calmod_bind_M"/>
    <property type="match status" value="1"/>
</dbReference>
<dbReference type="InterPro" id="IPR046831">
    <property type="entry name" value="Calmodulin_bind_N"/>
</dbReference>
<comment type="similarity">
    <text evidence="2">Belongs to the plant ACBP60 protein family.</text>
</comment>
<evidence type="ECO:0000256" key="6">
    <source>
        <dbReference type="ARBA" id="ARBA00023163"/>
    </source>
</evidence>
<dbReference type="GO" id="GO:0080142">
    <property type="term" value="P:regulation of salicylic acid biosynthetic process"/>
    <property type="evidence" value="ECO:0007669"/>
    <property type="project" value="TreeGrafter"/>
</dbReference>
<comment type="subcellular location">
    <subcellularLocation>
        <location evidence="1">Nucleus</location>
    </subcellularLocation>
</comment>
<keyword evidence="3" id="KW-0805">Transcription regulation</keyword>
<dbReference type="Pfam" id="PF07887">
    <property type="entry name" value="Calmodulin_bind"/>
    <property type="match status" value="1"/>
</dbReference>
<reference evidence="8" key="2">
    <citation type="submission" date="2022-03" db="EMBL/GenBank/DDBJ databases">
        <title>Draft title - Genomic analysis of global carrot germplasm unveils the trajectory of domestication and the origin of high carotenoid orange carrot.</title>
        <authorList>
            <person name="Iorizzo M."/>
            <person name="Ellison S."/>
            <person name="Senalik D."/>
            <person name="Macko-Podgorni A."/>
            <person name="Grzebelus D."/>
            <person name="Bostan H."/>
            <person name="Rolling W."/>
            <person name="Curaba J."/>
            <person name="Simon P."/>
        </authorList>
    </citation>
    <scope>NUCLEOTIDE SEQUENCE</scope>
    <source>
        <tissue evidence="8">Leaf</tissue>
    </source>
</reference>
<dbReference type="GO" id="GO:0005516">
    <property type="term" value="F:calmodulin binding"/>
    <property type="evidence" value="ECO:0007669"/>
    <property type="project" value="InterPro"/>
</dbReference>
<evidence type="ECO:0000256" key="3">
    <source>
        <dbReference type="ARBA" id="ARBA00023015"/>
    </source>
</evidence>
<dbReference type="InterPro" id="IPR046830">
    <property type="entry name" value="Calmod_bind_M"/>
</dbReference>
<dbReference type="KEGG" id="dcr:108222141"/>
<dbReference type="OMA" id="ICINCIG"/>
<keyword evidence="5" id="KW-0010">Activator</keyword>
<name>A0A164XJG1_DAUCS</name>
<sequence length="438" mass="49142">MENENSLHLIPGNLRRQVNTFEARSLRLMFSRNVSSPLLTGNKIEGEGGISINLTLVDGLKGDVKSGPEATAKVEILALRGDCVGHEGCNGKLEDFNNRIVTKMEGKRSIFQGTTTLKLKEGISSIDDLSFTQSSCWTKISKLCLGARAVDSFPGTTIEPAETESFDLKDNRTTSYAKKNIPLLSDKVSRINCIGKVATKRLNDVEVKTVKDLLVLLNTNPQRLHKILNFNSKALEGVTDHAKTCIIDEAKVYMYIDPNSQQMCGVVYDVIRQVKGLIKEYQYFPFHRLSDNEKKNAKNLVVRALGQGEKVSTYNDLNSLMECFPLALESAVKGNSNQFISWDSPLFDTWEQAGSPPYNICINCIGKSSPMRSHEQGLCSPTYSISHYEEEFLNLVTFNNQRERKSKLKLSWFIICVSRFFVMKKRVGTSVNKRQKIS</sequence>
<dbReference type="InterPro" id="IPR046829">
    <property type="entry name" value="Calmod_bind_C"/>
</dbReference>